<dbReference type="EMBL" id="JBGBPQ010000005">
    <property type="protein sequence ID" value="KAL1523877.1"/>
    <property type="molecule type" value="Genomic_DNA"/>
</dbReference>
<gene>
    <name evidence="2" type="ORF">AB1Y20_018796</name>
</gene>
<dbReference type="InterPro" id="IPR018490">
    <property type="entry name" value="cNMP-bd_dom_sf"/>
</dbReference>
<reference evidence="2 3" key="1">
    <citation type="journal article" date="2024" name="Science">
        <title>Giant polyketide synthase enzymes in the biosynthesis of giant marine polyether toxins.</title>
        <authorList>
            <person name="Fallon T.R."/>
            <person name="Shende V.V."/>
            <person name="Wierzbicki I.H."/>
            <person name="Pendleton A.L."/>
            <person name="Watervoot N.F."/>
            <person name="Auber R.P."/>
            <person name="Gonzalez D.J."/>
            <person name="Wisecaver J.H."/>
            <person name="Moore B.S."/>
        </authorList>
    </citation>
    <scope>NUCLEOTIDE SEQUENCE [LARGE SCALE GENOMIC DNA]</scope>
    <source>
        <strain evidence="2 3">12B1</strain>
    </source>
</reference>
<keyword evidence="3" id="KW-1185">Reference proteome</keyword>
<evidence type="ECO:0000313" key="2">
    <source>
        <dbReference type="EMBL" id="KAL1523877.1"/>
    </source>
</evidence>
<dbReference type="AlphaFoldDB" id="A0AB34JSU4"/>
<feature type="region of interest" description="Disordered" evidence="1">
    <location>
        <begin position="475"/>
        <end position="522"/>
    </location>
</feature>
<accession>A0AB34JSU4</accession>
<name>A0AB34JSU4_PRYPA</name>
<dbReference type="Gene3D" id="2.60.120.10">
    <property type="entry name" value="Jelly Rolls"/>
    <property type="match status" value="1"/>
</dbReference>
<dbReference type="InterPro" id="IPR014710">
    <property type="entry name" value="RmlC-like_jellyroll"/>
</dbReference>
<evidence type="ECO:0000313" key="3">
    <source>
        <dbReference type="Proteomes" id="UP001515480"/>
    </source>
</evidence>
<evidence type="ECO:0008006" key="4">
    <source>
        <dbReference type="Google" id="ProtNLM"/>
    </source>
</evidence>
<evidence type="ECO:0000256" key="1">
    <source>
        <dbReference type="SAM" id="MobiDB-lite"/>
    </source>
</evidence>
<dbReference type="SUPFAM" id="SSF51206">
    <property type="entry name" value="cAMP-binding domain-like"/>
    <property type="match status" value="2"/>
</dbReference>
<comment type="caution">
    <text evidence="2">The sequence shown here is derived from an EMBL/GenBank/DDBJ whole genome shotgun (WGS) entry which is preliminary data.</text>
</comment>
<dbReference type="Proteomes" id="UP001515480">
    <property type="component" value="Unassembled WGS sequence"/>
</dbReference>
<sequence>MGALEPIYWGYALPPRCLPPPSVPWPVANAPPPHLKLRPKRPHSARCSSSDSPRFAVRHPVIVRSRAHFPTAVVAFDAPPPDADAGEPARCAAEQTKSVSAQELSKRVSLLELSRRPSLLLPPECRASQSMEQVTPRGGGASSRWESPRGGSDDCLLPLSARPEEVLSILRSSPLLAGEPEEELSVLQQAGEVRHCHRYRMIGREGGKAEVSVILQGSVMRTFTRGHVVEERLGPGSFIASELLVDPRLPLDATYQAVENTTLLLIPGEARLAKARESSRCRLIHGLMERLAFFRDEPQPTLLKLAQLMELHYCVEETDLNTQFGPNLGNYLIVIGGGSVSFRFGLATRVQRSSDPTPWINEAALLDIPRRIAAARAAPGTKLLLLAPDLFPAFLAIAPQFRRACRSAPKMIHRALNELQSADAQSSLATSSLLKKAFRPDAKAKLTFKTQAYNQKPSQAGQAWASVVGSADPYAAPPVADDERSRHSSTRPESACPATRVHRSVRARPASASWHFRSDTSS</sequence>
<protein>
    <recommendedName>
        <fullName evidence="4">Cyclic nucleotide-binding domain-containing protein</fullName>
    </recommendedName>
</protein>
<proteinExistence type="predicted"/>
<organism evidence="2 3">
    <name type="scientific">Prymnesium parvum</name>
    <name type="common">Toxic golden alga</name>
    <dbReference type="NCBI Taxonomy" id="97485"/>
    <lineage>
        <taxon>Eukaryota</taxon>
        <taxon>Haptista</taxon>
        <taxon>Haptophyta</taxon>
        <taxon>Prymnesiophyceae</taxon>
        <taxon>Prymnesiales</taxon>
        <taxon>Prymnesiaceae</taxon>
        <taxon>Prymnesium</taxon>
    </lineage>
</organism>
<feature type="region of interest" description="Disordered" evidence="1">
    <location>
        <begin position="121"/>
        <end position="155"/>
    </location>
</feature>